<evidence type="ECO:0000313" key="15">
    <source>
        <dbReference type="Proteomes" id="UP000321805"/>
    </source>
</evidence>
<accession>A0A5B8UAK7</accession>
<dbReference type="GO" id="GO:0005975">
    <property type="term" value="P:carbohydrate metabolic process"/>
    <property type="evidence" value="ECO:0007669"/>
    <property type="project" value="InterPro"/>
</dbReference>
<comment type="catalytic activity">
    <reaction evidence="12">
        <text>a 1-acyl-sn-glycero-3-phosphate + an acyl-CoA = a 1,2-diacyl-sn-glycero-3-phosphate + CoA</text>
        <dbReference type="Rhea" id="RHEA:19709"/>
        <dbReference type="ChEBI" id="CHEBI:57287"/>
        <dbReference type="ChEBI" id="CHEBI:57970"/>
        <dbReference type="ChEBI" id="CHEBI:58342"/>
        <dbReference type="ChEBI" id="CHEBI:58608"/>
        <dbReference type="EC" id="2.3.1.51"/>
    </reaction>
</comment>
<dbReference type="InterPro" id="IPR002123">
    <property type="entry name" value="Plipid/glycerol_acylTrfase"/>
</dbReference>
<evidence type="ECO:0000256" key="10">
    <source>
        <dbReference type="ARBA" id="ARBA00023315"/>
    </source>
</evidence>
<dbReference type="GO" id="GO:0016020">
    <property type="term" value="C:membrane"/>
    <property type="evidence" value="ECO:0007669"/>
    <property type="project" value="InterPro"/>
</dbReference>
<dbReference type="InterPro" id="IPR013328">
    <property type="entry name" value="6PGD_dom2"/>
</dbReference>
<dbReference type="PRINTS" id="PR00077">
    <property type="entry name" value="GPDHDRGNASE"/>
</dbReference>
<keyword evidence="3 12" id="KW-0444">Lipid biosynthesis</keyword>
<dbReference type="SMART" id="SM00563">
    <property type="entry name" value="PlsC"/>
    <property type="match status" value="1"/>
</dbReference>
<evidence type="ECO:0000256" key="2">
    <source>
        <dbReference type="ARBA" id="ARBA00011009"/>
    </source>
</evidence>
<dbReference type="GO" id="GO:0006654">
    <property type="term" value="P:phosphatidic acid biosynthetic process"/>
    <property type="evidence" value="ECO:0007669"/>
    <property type="project" value="TreeGrafter"/>
</dbReference>
<keyword evidence="10 12" id="KW-0012">Acyltransferase</keyword>
<dbReference type="PANTHER" id="PTHR10434">
    <property type="entry name" value="1-ACYL-SN-GLYCEROL-3-PHOSPHATE ACYLTRANSFERASE"/>
    <property type="match status" value="1"/>
</dbReference>
<dbReference type="Proteomes" id="UP000321805">
    <property type="component" value="Chromosome"/>
</dbReference>
<dbReference type="InterPro" id="IPR036291">
    <property type="entry name" value="NAD(P)-bd_dom_sf"/>
</dbReference>
<dbReference type="Pfam" id="PF01553">
    <property type="entry name" value="Acyltransferase"/>
    <property type="match status" value="1"/>
</dbReference>
<dbReference type="GO" id="GO:0003841">
    <property type="term" value="F:1-acylglycerol-3-phosphate O-acyltransferase activity"/>
    <property type="evidence" value="ECO:0007669"/>
    <property type="project" value="UniProtKB-UniRule"/>
</dbReference>
<dbReference type="GO" id="GO:0051287">
    <property type="term" value="F:NAD binding"/>
    <property type="evidence" value="ECO:0007669"/>
    <property type="project" value="InterPro"/>
</dbReference>
<dbReference type="EC" id="2.3.1.51" evidence="12"/>
<dbReference type="InterPro" id="IPR008927">
    <property type="entry name" value="6-PGluconate_DH-like_C_sf"/>
</dbReference>
<dbReference type="GO" id="GO:0046168">
    <property type="term" value="P:glycerol-3-phosphate catabolic process"/>
    <property type="evidence" value="ECO:0007669"/>
    <property type="project" value="InterPro"/>
</dbReference>
<name>A0A5B8UAK7_9ACTN</name>
<dbReference type="InterPro" id="IPR004552">
    <property type="entry name" value="AGP_acyltrans"/>
</dbReference>
<comment type="similarity">
    <text evidence="1 12">Belongs to the 1-acyl-sn-glycerol-3-phosphate acyltransferase family.</text>
</comment>
<dbReference type="InterPro" id="IPR011128">
    <property type="entry name" value="G3P_DH_NAD-dep_N"/>
</dbReference>
<dbReference type="Pfam" id="PF07479">
    <property type="entry name" value="NAD_Gly3P_dh_C"/>
    <property type="match status" value="1"/>
</dbReference>
<dbReference type="CDD" id="cd07989">
    <property type="entry name" value="LPLAT_AGPAT-like"/>
    <property type="match status" value="1"/>
</dbReference>
<dbReference type="Pfam" id="PF01210">
    <property type="entry name" value="NAD_Gly3P_dh_N"/>
    <property type="match status" value="1"/>
</dbReference>
<dbReference type="SUPFAM" id="SSF48179">
    <property type="entry name" value="6-phosphogluconate dehydrogenase C-terminal domain-like"/>
    <property type="match status" value="1"/>
</dbReference>
<evidence type="ECO:0000256" key="12">
    <source>
        <dbReference type="RuleBase" id="RU361267"/>
    </source>
</evidence>
<dbReference type="NCBIfam" id="TIGR00530">
    <property type="entry name" value="AGP_acyltrn"/>
    <property type="match status" value="1"/>
</dbReference>
<dbReference type="InterPro" id="IPR006109">
    <property type="entry name" value="G3P_DH_NAD-dep_C"/>
</dbReference>
<dbReference type="AlphaFoldDB" id="A0A5B8UAK7"/>
<evidence type="ECO:0000256" key="5">
    <source>
        <dbReference type="ARBA" id="ARBA00023002"/>
    </source>
</evidence>
<keyword evidence="15" id="KW-1185">Reference proteome</keyword>
<organism evidence="14 15">
    <name type="scientific">Baekduia soli</name>
    <dbReference type="NCBI Taxonomy" id="496014"/>
    <lineage>
        <taxon>Bacteria</taxon>
        <taxon>Bacillati</taxon>
        <taxon>Actinomycetota</taxon>
        <taxon>Thermoleophilia</taxon>
        <taxon>Solirubrobacterales</taxon>
        <taxon>Baekduiaceae</taxon>
        <taxon>Baekduia</taxon>
    </lineage>
</organism>
<comment type="domain">
    <text evidence="12">The HXXXXD motif is essential for acyltransferase activity and may constitute the binding site for the phosphate moiety of the glycerol-3-phosphate.</text>
</comment>
<keyword evidence="5 11" id="KW-0560">Oxidoreductase</keyword>
<dbReference type="SUPFAM" id="SSF51735">
    <property type="entry name" value="NAD(P)-binding Rossmann-fold domains"/>
    <property type="match status" value="1"/>
</dbReference>
<protein>
    <recommendedName>
        <fullName evidence="12">1-acyl-sn-glycerol-3-phosphate acyltransferase</fullName>
        <ecNumber evidence="12">2.3.1.51</ecNumber>
    </recommendedName>
</protein>
<evidence type="ECO:0000313" key="14">
    <source>
        <dbReference type="EMBL" id="QEC50057.1"/>
    </source>
</evidence>
<dbReference type="PANTHER" id="PTHR10434:SF11">
    <property type="entry name" value="1-ACYL-SN-GLYCEROL-3-PHOSPHATE ACYLTRANSFERASE"/>
    <property type="match status" value="1"/>
</dbReference>
<dbReference type="GO" id="GO:0016616">
    <property type="term" value="F:oxidoreductase activity, acting on the CH-OH group of donors, NAD or NADP as acceptor"/>
    <property type="evidence" value="ECO:0007669"/>
    <property type="project" value="InterPro"/>
</dbReference>
<reference evidence="14 15" key="1">
    <citation type="journal article" date="2018" name="J. Microbiol.">
        <title>Baekduia soli gen. nov., sp. nov., a novel bacterium isolated from the soil of Baekdu Mountain and proposal of a novel family name, Baekduiaceae fam. nov.</title>
        <authorList>
            <person name="An D.S."/>
            <person name="Siddiqi M.Z."/>
            <person name="Kim K.H."/>
            <person name="Yu H.S."/>
            <person name="Im W.T."/>
        </authorList>
    </citation>
    <scope>NUCLEOTIDE SEQUENCE [LARGE SCALE GENOMIC DNA]</scope>
    <source>
        <strain evidence="14 15">BR7-21</strain>
    </source>
</reference>
<feature type="domain" description="Phospholipid/glycerol acyltransferase" evidence="13">
    <location>
        <begin position="95"/>
        <end position="207"/>
    </location>
</feature>
<dbReference type="OrthoDB" id="9812273at2"/>
<gene>
    <name evidence="14" type="ORF">FSW04_22435</name>
</gene>
<dbReference type="Gene3D" id="1.10.1040.10">
    <property type="entry name" value="N-(1-d-carboxylethyl)-l-norvaline Dehydrogenase, domain 2"/>
    <property type="match status" value="1"/>
</dbReference>
<dbReference type="SUPFAM" id="SSF69593">
    <property type="entry name" value="Glycerol-3-phosphate (1)-acyltransferase"/>
    <property type="match status" value="1"/>
</dbReference>
<dbReference type="InterPro" id="IPR006168">
    <property type="entry name" value="G3P_DH_NAD-dep"/>
</dbReference>
<dbReference type="EMBL" id="CP042430">
    <property type="protein sequence ID" value="QEC50057.1"/>
    <property type="molecule type" value="Genomic_DNA"/>
</dbReference>
<evidence type="ECO:0000256" key="1">
    <source>
        <dbReference type="ARBA" id="ARBA00008655"/>
    </source>
</evidence>
<keyword evidence="9 12" id="KW-1208">Phospholipid metabolism</keyword>
<keyword evidence="4 12" id="KW-0808">Transferase</keyword>
<evidence type="ECO:0000256" key="9">
    <source>
        <dbReference type="ARBA" id="ARBA00023264"/>
    </source>
</evidence>
<dbReference type="Gene3D" id="3.40.50.720">
    <property type="entry name" value="NAD(P)-binding Rossmann-like Domain"/>
    <property type="match status" value="1"/>
</dbReference>
<sequence length="597" mass="62353">MSSGCWAAHTPEAIAPATAPRAVRARSMAIRHCNRRATPGVRQVMESNRHLARARTKGVNPITYWIVRGLMQPFFLVYFRMSRIGREHVPDEGPVILAANHRSFLDPFVIATMSRRPLYYVAKKELFRRPLTAWLLNSLGAFPIDRGNADEDAMATARDILARGDAVLIFPEGTRTRPGTLGSPRRGVGRLALETGAPVVPVAVIGTEAIRRGWRIRPHKVRLRAGAPLRFPVVHEPSAQLAGAVTDRIWPCVMLQWEWLGGLPPIRRAAVIGAGSWGTGLAVALARAGVQVELATRTPQQAALLRSAGVNERYLPGVPLPDGVEVLDAHDLELGRHDLVVLAVPARALPEVVAAHGAQITGRTGVLVAAKGLVPPLGTLPTAYVAERTVARGVACLGGPAHAADALDHGAALVVGTADGALGRQIADLLVCAGLYAETSTDAVGVELAGAAKNAAALAAATAAPAGPNAAGAAAGRVFAEVDAYARGRGARAETFAGLAGTGDLIATMVAQGSRNRRAGELLAAGLAPEEIELQLGQAAESLDALPLLARALHDGGMDAPAVSGLADVVEGRVAAGAWADTITAPAPRRRRFVRAA</sequence>
<proteinExistence type="inferred from homology"/>
<keyword evidence="7 12" id="KW-0443">Lipid metabolism</keyword>
<evidence type="ECO:0000256" key="7">
    <source>
        <dbReference type="ARBA" id="ARBA00023098"/>
    </source>
</evidence>
<evidence type="ECO:0000256" key="6">
    <source>
        <dbReference type="ARBA" id="ARBA00023027"/>
    </source>
</evidence>
<evidence type="ECO:0000259" key="13">
    <source>
        <dbReference type="SMART" id="SM00563"/>
    </source>
</evidence>
<keyword evidence="6 11" id="KW-0520">NAD</keyword>
<comment type="similarity">
    <text evidence="2 11">Belongs to the NAD-dependent glycerol-3-phosphate dehydrogenase family.</text>
</comment>
<evidence type="ECO:0000256" key="3">
    <source>
        <dbReference type="ARBA" id="ARBA00022516"/>
    </source>
</evidence>
<evidence type="ECO:0000256" key="8">
    <source>
        <dbReference type="ARBA" id="ARBA00023209"/>
    </source>
</evidence>
<evidence type="ECO:0000256" key="11">
    <source>
        <dbReference type="RuleBase" id="RU000437"/>
    </source>
</evidence>
<evidence type="ECO:0000256" key="4">
    <source>
        <dbReference type="ARBA" id="ARBA00022679"/>
    </source>
</evidence>
<keyword evidence="8 12" id="KW-0594">Phospholipid biosynthesis</keyword>
<dbReference type="KEGG" id="bsol:FSW04_22435"/>